<dbReference type="PROSITE" id="PS50977">
    <property type="entry name" value="HTH_TETR_2"/>
    <property type="match status" value="1"/>
</dbReference>
<dbReference type="GO" id="GO:0000976">
    <property type="term" value="F:transcription cis-regulatory region binding"/>
    <property type="evidence" value="ECO:0007669"/>
    <property type="project" value="TreeGrafter"/>
</dbReference>
<dbReference type="RefSeq" id="WP_058285415.1">
    <property type="nucleotide sequence ID" value="NZ_CP081044.1"/>
</dbReference>
<evidence type="ECO:0000256" key="3">
    <source>
        <dbReference type="ARBA" id="ARBA00023163"/>
    </source>
</evidence>
<reference evidence="7" key="2">
    <citation type="submission" date="2021-08" db="EMBL/GenBank/DDBJ databases">
        <authorList>
            <person name="Nwanade C."/>
            <person name="Wang M."/>
            <person name="Masoudi A."/>
            <person name="Yu Z."/>
            <person name="Liu J."/>
        </authorList>
    </citation>
    <scope>NUCLEOTIDE SEQUENCE</scope>
    <source>
        <strain evidence="7">S166</strain>
    </source>
</reference>
<dbReference type="AlphaFoldDB" id="A0A0P1H7S5"/>
<dbReference type="InterPro" id="IPR050109">
    <property type="entry name" value="HTH-type_TetR-like_transc_reg"/>
</dbReference>
<dbReference type="FunFam" id="1.10.10.60:FF:000141">
    <property type="entry name" value="TetR family transcriptional regulator"/>
    <property type="match status" value="1"/>
</dbReference>
<dbReference type="Proteomes" id="UP001058514">
    <property type="component" value="Chromosome"/>
</dbReference>
<protein>
    <submittedName>
        <fullName evidence="6">HTH-type transcriptional repressor AcnR</fullName>
    </submittedName>
    <submittedName>
        <fullName evidence="7">TetR/AcrR family transcriptional regulator</fullName>
    </submittedName>
</protein>
<name>A0A0P1H7S5_9RHOB</name>
<dbReference type="SUPFAM" id="SSF46689">
    <property type="entry name" value="Homeodomain-like"/>
    <property type="match status" value="1"/>
</dbReference>
<keyword evidence="2 4" id="KW-0238">DNA-binding</keyword>
<keyword evidence="1" id="KW-0805">Transcription regulation</keyword>
<dbReference type="SUPFAM" id="SSF48498">
    <property type="entry name" value="Tetracyclin repressor-like, C-terminal domain"/>
    <property type="match status" value="1"/>
</dbReference>
<dbReference type="InterPro" id="IPR023772">
    <property type="entry name" value="DNA-bd_HTH_TetR-type_CS"/>
</dbReference>
<dbReference type="GO" id="GO:0003700">
    <property type="term" value="F:DNA-binding transcription factor activity"/>
    <property type="evidence" value="ECO:0007669"/>
    <property type="project" value="TreeGrafter"/>
</dbReference>
<dbReference type="PROSITE" id="PS01081">
    <property type="entry name" value="HTH_TETR_1"/>
    <property type="match status" value="1"/>
</dbReference>
<evidence type="ECO:0000313" key="7">
    <source>
        <dbReference type="EMBL" id="UWQ41100.1"/>
    </source>
</evidence>
<dbReference type="InterPro" id="IPR001647">
    <property type="entry name" value="HTH_TetR"/>
</dbReference>
<evidence type="ECO:0000313" key="6">
    <source>
        <dbReference type="EMBL" id="CUH99260.1"/>
    </source>
</evidence>
<dbReference type="PANTHER" id="PTHR30055">
    <property type="entry name" value="HTH-TYPE TRANSCRIPTIONAL REGULATOR RUTR"/>
    <property type="match status" value="1"/>
</dbReference>
<gene>
    <name evidence="6" type="primary">acnR</name>
    <name evidence="7" type="ORF">K3718_16445</name>
    <name evidence="6" type="ORF">PHA8399_01376</name>
</gene>
<dbReference type="EMBL" id="CYSR01000011">
    <property type="protein sequence ID" value="CUH99260.1"/>
    <property type="molecule type" value="Genomic_DNA"/>
</dbReference>
<evidence type="ECO:0000313" key="8">
    <source>
        <dbReference type="Proteomes" id="UP000051326"/>
    </source>
</evidence>
<dbReference type="EMBL" id="CP081051">
    <property type="protein sequence ID" value="UWQ41100.1"/>
    <property type="molecule type" value="Genomic_DNA"/>
</dbReference>
<proteinExistence type="predicted"/>
<reference evidence="6 8" key="1">
    <citation type="submission" date="2015-09" db="EMBL/GenBank/DDBJ databases">
        <authorList>
            <consortium name="Swine Surveillance"/>
        </authorList>
    </citation>
    <scope>NUCLEOTIDE SEQUENCE [LARGE SCALE GENOMIC DNA]</scope>
    <source>
        <strain evidence="6 8">CECT 8399</strain>
    </source>
</reference>
<accession>A0A0P1H7S5</accession>
<evidence type="ECO:0000313" key="9">
    <source>
        <dbReference type="Proteomes" id="UP001058514"/>
    </source>
</evidence>
<dbReference type="InterPro" id="IPR009057">
    <property type="entry name" value="Homeodomain-like_sf"/>
</dbReference>
<dbReference type="Pfam" id="PF00440">
    <property type="entry name" value="TetR_N"/>
    <property type="match status" value="1"/>
</dbReference>
<dbReference type="Gene3D" id="1.10.357.10">
    <property type="entry name" value="Tetracycline Repressor, domain 2"/>
    <property type="match status" value="1"/>
</dbReference>
<dbReference type="PANTHER" id="PTHR30055:SF146">
    <property type="entry name" value="HTH-TYPE TRANSCRIPTIONAL DUAL REGULATOR CECR"/>
    <property type="match status" value="1"/>
</dbReference>
<dbReference type="STRING" id="1396826.PHA8399_01376"/>
<dbReference type="InterPro" id="IPR036271">
    <property type="entry name" value="Tet_transcr_reg_TetR-rel_C_sf"/>
</dbReference>
<dbReference type="PRINTS" id="PR00455">
    <property type="entry name" value="HTHTETR"/>
</dbReference>
<evidence type="ECO:0000256" key="1">
    <source>
        <dbReference type="ARBA" id="ARBA00023015"/>
    </source>
</evidence>
<evidence type="ECO:0000259" key="5">
    <source>
        <dbReference type="PROSITE" id="PS50977"/>
    </source>
</evidence>
<feature type="domain" description="HTH tetR-type" evidence="5">
    <location>
        <begin position="11"/>
        <end position="71"/>
    </location>
</feature>
<dbReference type="InterPro" id="IPR039536">
    <property type="entry name" value="TetR_C_Proteobacteria"/>
</dbReference>
<evidence type="ECO:0000256" key="4">
    <source>
        <dbReference type="PROSITE-ProRule" id="PRU00335"/>
    </source>
</evidence>
<keyword evidence="9" id="KW-1185">Reference proteome</keyword>
<dbReference type="Proteomes" id="UP000051326">
    <property type="component" value="Unassembled WGS sequence"/>
</dbReference>
<organism evidence="6 8">
    <name type="scientific">Leisingera aquaemixtae</name>
    <dbReference type="NCBI Taxonomy" id="1396826"/>
    <lineage>
        <taxon>Bacteria</taxon>
        <taxon>Pseudomonadati</taxon>
        <taxon>Pseudomonadota</taxon>
        <taxon>Alphaproteobacteria</taxon>
        <taxon>Rhodobacterales</taxon>
        <taxon>Roseobacteraceae</taxon>
        <taxon>Leisingera</taxon>
    </lineage>
</organism>
<dbReference type="Gene3D" id="1.10.10.60">
    <property type="entry name" value="Homeodomain-like"/>
    <property type="match status" value="1"/>
</dbReference>
<feature type="DNA-binding region" description="H-T-H motif" evidence="4">
    <location>
        <begin position="34"/>
        <end position="53"/>
    </location>
</feature>
<keyword evidence="3" id="KW-0804">Transcription</keyword>
<dbReference type="Pfam" id="PF14246">
    <property type="entry name" value="TetR_C_7"/>
    <property type="match status" value="1"/>
</dbReference>
<sequence>MNQQASVLRTGRKFDQVLEGAREVFLADGFEGASVDNIARAAGVSKATLYSYFPDKRVLFMEVVRSACVQQADASLELAPGSRGPREVLRAAAERVHGVLLGGFSLQLFRIFVAEADRFPELGPMFYESGPMTLHGEIQAYMEAAAARGELKIEDADLAAAQFIELCKADVFLRFLFKIDTEFTEAERERVISGAIDTFLARFGA</sequence>
<evidence type="ECO:0000256" key="2">
    <source>
        <dbReference type="ARBA" id="ARBA00023125"/>
    </source>
</evidence>